<dbReference type="SUPFAM" id="SSF48452">
    <property type="entry name" value="TPR-like"/>
    <property type="match status" value="2"/>
</dbReference>
<dbReference type="RefSeq" id="WP_009062942.1">
    <property type="nucleotide sequence ID" value="NZ_JAVRET010000009.1"/>
</dbReference>
<dbReference type="Proteomes" id="UP001183610">
    <property type="component" value="Unassembled WGS sequence"/>
</dbReference>
<feature type="domain" description="Orc1-like AAA ATPase" evidence="1">
    <location>
        <begin position="11"/>
        <end position="129"/>
    </location>
</feature>
<dbReference type="EMBL" id="JAVRET010000009">
    <property type="protein sequence ID" value="MDT0408619.1"/>
    <property type="molecule type" value="Genomic_DNA"/>
</dbReference>
<dbReference type="Gene3D" id="1.25.40.10">
    <property type="entry name" value="Tetratricopeptide repeat domain"/>
    <property type="match status" value="1"/>
</dbReference>
<dbReference type="InterPro" id="IPR027417">
    <property type="entry name" value="P-loop_NTPase"/>
</dbReference>
<dbReference type="PANTHER" id="PTHR47691:SF3">
    <property type="entry name" value="HTH-TYPE TRANSCRIPTIONAL REGULATOR RV0890C-RELATED"/>
    <property type="match status" value="1"/>
</dbReference>
<comment type="caution">
    <text evidence="2">The sequence shown here is derived from an EMBL/GenBank/DDBJ whole genome shotgun (WGS) entry which is preliminary data.</text>
</comment>
<organism evidence="2 3">
    <name type="scientific">Streptomyces evansiae</name>
    <dbReference type="NCBI Taxonomy" id="3075535"/>
    <lineage>
        <taxon>Bacteria</taxon>
        <taxon>Bacillati</taxon>
        <taxon>Actinomycetota</taxon>
        <taxon>Actinomycetes</taxon>
        <taxon>Kitasatosporales</taxon>
        <taxon>Streptomycetaceae</taxon>
        <taxon>Streptomyces</taxon>
    </lineage>
</organism>
<dbReference type="InterPro" id="IPR011990">
    <property type="entry name" value="TPR-like_helical_dom_sf"/>
</dbReference>
<evidence type="ECO:0000259" key="1">
    <source>
        <dbReference type="Pfam" id="PF13191"/>
    </source>
</evidence>
<dbReference type="Pfam" id="PF13191">
    <property type="entry name" value="AAA_16"/>
    <property type="match status" value="1"/>
</dbReference>
<dbReference type="InterPro" id="IPR041664">
    <property type="entry name" value="AAA_16"/>
</dbReference>
<keyword evidence="3" id="KW-1185">Reference proteome</keyword>
<name>A0ABU2QXN3_9ACTN</name>
<dbReference type="SUPFAM" id="SSF52540">
    <property type="entry name" value="P-loop containing nucleoside triphosphate hydrolases"/>
    <property type="match status" value="1"/>
</dbReference>
<dbReference type="PRINTS" id="PR00364">
    <property type="entry name" value="DISEASERSIST"/>
</dbReference>
<sequence>MPGQNPYAHSTFVGRERERSALLDAVRTRRLVSLTGPGGIGKTRLAREVSAEAAGKFAHGTHWADLGPVRDAGQLLTEVARAVGLADQSSRPRAEALCAYLARQRCLLVLDSGEQVWDAVRDLAGDLLTACPGLTVLISARRPLELVEEYVWTLGPLPEDGPEAFALFAEGVAAVRPSGLAPGERAVAARICARLEGIPLALELAAARAARLPLDELARRLESRLDTLVAERQADPGTEWHGGIGAEWPEVIGTEWHEGPGAARHEGGPDRHRTLRTTIGWSHELCLPADRLLWARLTVFRGPFDLQAAREVCAGGPLTRGDVTAGLDRLLACSVLRRHGRGWSMLDTLAEYGAQWLERLGTDEHEELAARHAAYYARLVRLADEEWLGPRQITWFRWAREAYGEVNAALAYLTEYRPDEALDVSGRLVFFWACCGRLHEMRARLETALKNPSATGPHRTRALWALGVAYALHGEYAAAEEVSARGAETAERERDREGMLGAAYAGGLTALLTGDPAAALARAEAGLDAAPGPDAGSPGRLRCLLVRVFAYTALGERERAREEAERLRALCLALGERWALSYFDYQLALVHLGGGRAQPALRYARAALESKRAIEDSFGTALCLDLLAATLSAAGQAERAARMSGIAESFWATSGHPQRGTPELAPLRERYEALARGALGDERWELARRAGRRTDAREALYSWLDGPD</sequence>
<reference evidence="3" key="1">
    <citation type="submission" date="2023-07" db="EMBL/GenBank/DDBJ databases">
        <title>30 novel species of actinomycetes from the DSMZ collection.</title>
        <authorList>
            <person name="Nouioui I."/>
        </authorList>
    </citation>
    <scope>NUCLEOTIDE SEQUENCE [LARGE SCALE GENOMIC DNA]</scope>
    <source>
        <strain evidence="3">DSM 41979</strain>
    </source>
</reference>
<evidence type="ECO:0000313" key="2">
    <source>
        <dbReference type="EMBL" id="MDT0408619.1"/>
    </source>
</evidence>
<gene>
    <name evidence="2" type="ORF">RM698_06055</name>
</gene>
<dbReference type="Gene3D" id="3.40.50.300">
    <property type="entry name" value="P-loop containing nucleotide triphosphate hydrolases"/>
    <property type="match status" value="1"/>
</dbReference>
<accession>A0ABU2QXN3</accession>
<dbReference type="PANTHER" id="PTHR47691">
    <property type="entry name" value="REGULATOR-RELATED"/>
    <property type="match status" value="1"/>
</dbReference>
<evidence type="ECO:0000313" key="3">
    <source>
        <dbReference type="Proteomes" id="UP001183610"/>
    </source>
</evidence>
<proteinExistence type="predicted"/>
<protein>
    <submittedName>
        <fullName evidence="2">NB-ARC domain-containing protein</fullName>
    </submittedName>
</protein>